<dbReference type="InterPro" id="IPR036390">
    <property type="entry name" value="WH_DNA-bd_sf"/>
</dbReference>
<proteinExistence type="predicted"/>
<dbReference type="SUPFAM" id="SSF46785">
    <property type="entry name" value="Winged helix' DNA-binding domain"/>
    <property type="match status" value="2"/>
</dbReference>
<name>A0A0F9QJL2_9ZZZZ</name>
<dbReference type="Gene3D" id="1.10.10.10">
    <property type="entry name" value="Winged helix-like DNA-binding domain superfamily/Winged helix DNA-binding domain"/>
    <property type="match status" value="2"/>
</dbReference>
<gene>
    <name evidence="1" type="ORF">LCGC14_0765690</name>
</gene>
<dbReference type="EMBL" id="LAZR01001909">
    <property type="protein sequence ID" value="KKN37222.1"/>
    <property type="molecule type" value="Genomic_DNA"/>
</dbReference>
<comment type="caution">
    <text evidence="1">The sequence shown here is derived from an EMBL/GenBank/DDBJ whole genome shotgun (WGS) entry which is preliminary data.</text>
</comment>
<protein>
    <recommendedName>
        <fullName evidence="2">HTH arsR-type domain-containing protein</fullName>
    </recommendedName>
</protein>
<dbReference type="InterPro" id="IPR036388">
    <property type="entry name" value="WH-like_DNA-bd_sf"/>
</dbReference>
<dbReference type="Pfam" id="PF13412">
    <property type="entry name" value="HTH_24"/>
    <property type="match status" value="1"/>
</dbReference>
<dbReference type="InterPro" id="IPR011991">
    <property type="entry name" value="ArsR-like_HTH"/>
</dbReference>
<accession>A0A0F9QJL2</accession>
<evidence type="ECO:0008006" key="2">
    <source>
        <dbReference type="Google" id="ProtNLM"/>
    </source>
</evidence>
<organism evidence="1">
    <name type="scientific">marine sediment metagenome</name>
    <dbReference type="NCBI Taxonomy" id="412755"/>
    <lineage>
        <taxon>unclassified sequences</taxon>
        <taxon>metagenomes</taxon>
        <taxon>ecological metagenomes</taxon>
    </lineage>
</organism>
<evidence type="ECO:0000313" key="1">
    <source>
        <dbReference type="EMBL" id="KKN37222.1"/>
    </source>
</evidence>
<dbReference type="CDD" id="cd00090">
    <property type="entry name" value="HTH_ARSR"/>
    <property type="match status" value="1"/>
</dbReference>
<sequence>MSLERRRENRKTKEKEILEDSSFRRLDFSPLVEEKKVEEKKPKARLFDELTEIEKDILDIAKDILKLKRYDADFKIESESQIQKFPIIEKLYAKCIAKLSYKKGYSKEEIFLTIRNLEEKTWIVTNERRTKQEILTNEKLVKIMNFIKENPGIHARDEKIANELEITRTPFLKHVMTLERFKLIRSRKIGKTLHYFLTDLPEDYDHFKAIFLNQMIPKILEEIFKDETVTVSEIGENLEIYSGTVLYHVNKLKALNIARVTKNKAGKKIFVVNFELLKSYNEIFDEPDFRKLLQGL</sequence>
<reference evidence="1" key="1">
    <citation type="journal article" date="2015" name="Nature">
        <title>Complex archaea that bridge the gap between prokaryotes and eukaryotes.</title>
        <authorList>
            <person name="Spang A."/>
            <person name="Saw J.H."/>
            <person name="Jorgensen S.L."/>
            <person name="Zaremba-Niedzwiedzka K."/>
            <person name="Martijn J."/>
            <person name="Lind A.E."/>
            <person name="van Eijk R."/>
            <person name="Schleper C."/>
            <person name="Guy L."/>
            <person name="Ettema T.J."/>
        </authorList>
    </citation>
    <scope>NUCLEOTIDE SEQUENCE</scope>
</reference>
<dbReference type="PANTHER" id="PTHR36216">
    <property type="entry name" value="TRANSCRIPTIONAL REGULATOR, TRMB"/>
    <property type="match status" value="1"/>
</dbReference>
<dbReference type="PANTHER" id="PTHR36216:SF1">
    <property type="entry name" value="HTH ARSR-TYPE DOMAIN-CONTAINING PROTEIN"/>
    <property type="match status" value="1"/>
</dbReference>
<dbReference type="AlphaFoldDB" id="A0A0F9QJL2"/>